<feature type="region of interest" description="Disordered" evidence="1">
    <location>
        <begin position="1"/>
        <end position="48"/>
    </location>
</feature>
<dbReference type="Proteomes" id="UP000265663">
    <property type="component" value="Unassembled WGS sequence"/>
</dbReference>
<feature type="region of interest" description="Disordered" evidence="1">
    <location>
        <begin position="143"/>
        <end position="233"/>
    </location>
</feature>
<keyword evidence="3" id="KW-1185">Reference proteome</keyword>
<dbReference type="EMBL" id="KE747824">
    <property type="protein sequence ID" value="RMZ70355.1"/>
    <property type="molecule type" value="Genomic_DNA"/>
</dbReference>
<accession>A0A3M7M7B0</accession>
<dbReference type="AlphaFoldDB" id="A0A3M7M7B0"/>
<evidence type="ECO:0000313" key="3">
    <source>
        <dbReference type="Proteomes" id="UP000265663"/>
    </source>
</evidence>
<dbReference type="OrthoDB" id="3673077at2759"/>
<protein>
    <submittedName>
        <fullName evidence="2">Uncharacterized protein</fullName>
    </submittedName>
</protein>
<feature type="compositionally biased region" description="Polar residues" evidence="1">
    <location>
        <begin position="166"/>
        <end position="176"/>
    </location>
</feature>
<gene>
    <name evidence="2" type="ORF">GMOD_00000438</name>
</gene>
<organism evidence="2 3">
    <name type="scientific">Pyrenophora seminiperda CCB06</name>
    <dbReference type="NCBI Taxonomy" id="1302712"/>
    <lineage>
        <taxon>Eukaryota</taxon>
        <taxon>Fungi</taxon>
        <taxon>Dikarya</taxon>
        <taxon>Ascomycota</taxon>
        <taxon>Pezizomycotina</taxon>
        <taxon>Dothideomycetes</taxon>
        <taxon>Pleosporomycetidae</taxon>
        <taxon>Pleosporales</taxon>
        <taxon>Pleosporineae</taxon>
        <taxon>Pleosporaceae</taxon>
        <taxon>Pyrenophora</taxon>
    </lineage>
</organism>
<evidence type="ECO:0000313" key="2">
    <source>
        <dbReference type="EMBL" id="RMZ70355.1"/>
    </source>
</evidence>
<evidence type="ECO:0000256" key="1">
    <source>
        <dbReference type="SAM" id="MobiDB-lite"/>
    </source>
</evidence>
<feature type="compositionally biased region" description="Basic residues" evidence="1">
    <location>
        <begin position="188"/>
        <end position="198"/>
    </location>
</feature>
<feature type="compositionally biased region" description="Low complexity" evidence="1">
    <location>
        <begin position="71"/>
        <end position="91"/>
    </location>
</feature>
<name>A0A3M7M7B0_9PLEO</name>
<sequence length="411" mass="44833">MLGELSASLGLPDIERRSTTNDPSAQSHGYRASEAKPNFVPGLDGGLIGRALSKPMTANYLAQYLSGLNVQQGQGTPPQGSQGSQDSPSTPLQEGKAAEEQATKIVQPPPGFDSARARKIRAAESSAAAVNATARAVKGRPRVVPTGPFAMRRARGPSDLAMHCSPSPSNTSQSLEQLGHARNISGGQRHRPRAYTRTKRTDQGPEPSAADIYPDDANYTPRRPSNPLEPAGPFPFPKLDQTPQSHFSTGDRVSWPTPVEVYTLKPQKPQTPRSLIQLFEQQYGDQAYVVAPPPVPFDIFADHSYPSQTDLKSADGEVTALLSSIPTLFRQQEDQIQAQDQDIVELSCDTRSLTPQQLTGARYGLRHFGIGLGDTWICPEVKEGEPFRVRPRNHDGWGSWEWAIRKGWGEE</sequence>
<feature type="region of interest" description="Disordered" evidence="1">
    <location>
        <begin position="70"/>
        <end position="119"/>
    </location>
</feature>
<proteinExistence type="predicted"/>
<reference evidence="2 3" key="1">
    <citation type="journal article" date="2014" name="PLoS ONE">
        <title>De novo Genome Assembly of the Fungal Plant Pathogen Pyrenophora semeniperda.</title>
        <authorList>
            <person name="Soliai M.M."/>
            <person name="Meyer S.E."/>
            <person name="Udall J.A."/>
            <person name="Elzinga D.E."/>
            <person name="Hermansen R.A."/>
            <person name="Bodily P.M."/>
            <person name="Hart A.A."/>
            <person name="Coleman C.E."/>
        </authorList>
    </citation>
    <scope>NUCLEOTIDE SEQUENCE [LARGE SCALE GENOMIC DNA]</scope>
    <source>
        <strain evidence="2 3">CCB06</strain>
        <tissue evidence="2">Mycelium</tissue>
    </source>
</reference>